<dbReference type="Gene3D" id="1.25.40.20">
    <property type="entry name" value="Ankyrin repeat-containing domain"/>
    <property type="match status" value="3"/>
</dbReference>
<dbReference type="PANTHER" id="PTHR24198">
    <property type="entry name" value="ANKYRIN REPEAT AND PROTEIN KINASE DOMAIN-CONTAINING PROTEIN"/>
    <property type="match status" value="1"/>
</dbReference>
<evidence type="ECO:0008006" key="7">
    <source>
        <dbReference type="Google" id="ProtNLM"/>
    </source>
</evidence>
<dbReference type="AlphaFoldDB" id="A0A8H6MUW5"/>
<dbReference type="SMART" id="SM00248">
    <property type="entry name" value="ANK"/>
    <property type="match status" value="6"/>
</dbReference>
<dbReference type="EMBL" id="WIGN01000105">
    <property type="protein sequence ID" value="KAF6809208.1"/>
    <property type="molecule type" value="Genomic_DNA"/>
</dbReference>
<dbReference type="InterPro" id="IPR036770">
    <property type="entry name" value="Ankyrin_rpt-contain_sf"/>
</dbReference>
<comment type="caution">
    <text evidence="5">The sequence shown here is derived from an EMBL/GenBank/DDBJ whole genome shotgun (WGS) entry which is preliminary data.</text>
</comment>
<gene>
    <name evidence="5" type="ORF">CSOJ01_07086</name>
</gene>
<proteinExistence type="predicted"/>
<sequence length="539" mass="58907">MSGYEILQNPNAALAETCLTYLNFDAFRTMSIASPEELEETQRRYPLLRYASHFWASHFSEAKTDDISSALKDQVFGLLQNDLGARASLQALYPAGFQYNEYTEANKPNALHVIAAVNLASLVKEVPHWSKLLNCKDHISFRPIDLAIWNRDEKAIVTILDAYKEAEDGDVWIEALSKDCRYGILNKCAGENWHHAVSRLLSLGYDCNHRDRLGETPLHDAAWSGSIESLELLLNAGADITVASEEEKDTPLILAAMGGHVDIMTRLLECLPTTTEQSTAHVVSESAQSKMRQTGQDDSSTDSARMCSAGNSGPRSAYLECTDINGLSALLCACDSDEPRAAEFLLDHGADIKATSRGEENAFHHAAREGSAEVIKVLSSRRIEPSMLDAKNQWHYTPLQTAVNEKSSAAAIALLEAGAQPSLRSVGSESPLSLATKNGCDDVAELLITKYGVDAAELEDDMECAVTMAARKGWTKIFELIPEDQWVAIIDKFSSTLLHAAVGANQVATYYIAEVKSLHPPAHLVVAALRSRNDAKGEK</sequence>
<keyword evidence="2 3" id="KW-0040">ANK repeat</keyword>
<dbReference type="InterPro" id="IPR002110">
    <property type="entry name" value="Ankyrin_rpt"/>
</dbReference>
<keyword evidence="1" id="KW-0677">Repeat</keyword>
<dbReference type="SUPFAM" id="SSF48403">
    <property type="entry name" value="Ankyrin repeat"/>
    <property type="match status" value="1"/>
</dbReference>
<dbReference type="PROSITE" id="PS50297">
    <property type="entry name" value="ANK_REP_REGION"/>
    <property type="match status" value="1"/>
</dbReference>
<dbReference type="PRINTS" id="PR01415">
    <property type="entry name" value="ANKYRIN"/>
</dbReference>
<dbReference type="Proteomes" id="UP000652219">
    <property type="component" value="Unassembled WGS sequence"/>
</dbReference>
<feature type="region of interest" description="Disordered" evidence="4">
    <location>
        <begin position="279"/>
        <end position="308"/>
    </location>
</feature>
<dbReference type="PROSITE" id="PS50088">
    <property type="entry name" value="ANK_REPEAT"/>
    <property type="match status" value="2"/>
</dbReference>
<evidence type="ECO:0000256" key="1">
    <source>
        <dbReference type="ARBA" id="ARBA00022737"/>
    </source>
</evidence>
<evidence type="ECO:0000256" key="4">
    <source>
        <dbReference type="SAM" id="MobiDB-lite"/>
    </source>
</evidence>
<reference evidence="5 6" key="1">
    <citation type="journal article" date="2020" name="Phytopathology">
        <title>Genome Sequence Resources of Colletotrichum truncatum, C. plurivorum, C. musicola, and C. sojae: Four Species Pathogenic to Soybean (Glycine max).</title>
        <authorList>
            <person name="Rogerio F."/>
            <person name="Boufleur T.R."/>
            <person name="Ciampi-Guillardi M."/>
            <person name="Sukno S.A."/>
            <person name="Thon M.R."/>
            <person name="Massola Junior N.S."/>
            <person name="Baroncelli R."/>
        </authorList>
    </citation>
    <scope>NUCLEOTIDE SEQUENCE [LARGE SCALE GENOMIC DNA]</scope>
    <source>
        <strain evidence="5 6">LFN0009</strain>
    </source>
</reference>
<organism evidence="5 6">
    <name type="scientific">Colletotrichum sojae</name>
    <dbReference type="NCBI Taxonomy" id="2175907"/>
    <lineage>
        <taxon>Eukaryota</taxon>
        <taxon>Fungi</taxon>
        <taxon>Dikarya</taxon>
        <taxon>Ascomycota</taxon>
        <taxon>Pezizomycotina</taxon>
        <taxon>Sordariomycetes</taxon>
        <taxon>Hypocreomycetidae</taxon>
        <taxon>Glomerellales</taxon>
        <taxon>Glomerellaceae</taxon>
        <taxon>Colletotrichum</taxon>
        <taxon>Colletotrichum orchidearum species complex</taxon>
    </lineage>
</organism>
<evidence type="ECO:0000313" key="5">
    <source>
        <dbReference type="EMBL" id="KAF6809208.1"/>
    </source>
</evidence>
<dbReference type="Pfam" id="PF12796">
    <property type="entry name" value="Ank_2"/>
    <property type="match status" value="2"/>
</dbReference>
<evidence type="ECO:0000256" key="2">
    <source>
        <dbReference type="ARBA" id="ARBA00023043"/>
    </source>
</evidence>
<evidence type="ECO:0000256" key="3">
    <source>
        <dbReference type="PROSITE-ProRule" id="PRU00023"/>
    </source>
</evidence>
<keyword evidence="6" id="KW-1185">Reference proteome</keyword>
<dbReference type="Pfam" id="PF00023">
    <property type="entry name" value="Ank"/>
    <property type="match status" value="1"/>
</dbReference>
<dbReference type="PANTHER" id="PTHR24198:SF165">
    <property type="entry name" value="ANKYRIN REPEAT-CONTAINING PROTEIN-RELATED"/>
    <property type="match status" value="1"/>
</dbReference>
<evidence type="ECO:0000313" key="6">
    <source>
        <dbReference type="Proteomes" id="UP000652219"/>
    </source>
</evidence>
<name>A0A8H6MUW5_9PEZI</name>
<protein>
    <recommendedName>
        <fullName evidence="7">Ankyrin repeat protein</fullName>
    </recommendedName>
</protein>
<feature type="repeat" description="ANK" evidence="3">
    <location>
        <begin position="325"/>
        <end position="357"/>
    </location>
</feature>
<feature type="repeat" description="ANK" evidence="3">
    <location>
        <begin position="213"/>
        <end position="245"/>
    </location>
</feature>
<accession>A0A8H6MUW5</accession>